<evidence type="ECO:0000313" key="1">
    <source>
        <dbReference type="Proteomes" id="UP000035680"/>
    </source>
</evidence>
<keyword evidence="1" id="KW-1185">Reference proteome</keyword>
<reference evidence="2" key="2">
    <citation type="submission" date="2015-08" db="UniProtKB">
        <authorList>
            <consortium name="WormBaseParasite"/>
        </authorList>
    </citation>
    <scope>IDENTIFICATION</scope>
</reference>
<sequence length="204" mass="23076">MRKFKTVNEDQNLLLLDQSLFIRSALYGELLSKLYGPHRSLLHMRRTIAIKFIAEGYTRKAEKFLINCKECQTALKSLNKLISSLPKAKFSSERIHIDNMVNGKSKICVINESVERVQIVAKINSSISVDKLTNCQLFEMGKASDISAALHDRNQQLWNIHNDEVVKEPQDPLESSDAESTITAAAPLNDDNESINYLPDRCVN</sequence>
<dbReference type="STRING" id="75913.A0A0K0FRW3"/>
<dbReference type="AlphaFoldDB" id="A0A0K0FRW3"/>
<name>A0A0K0FRW3_STRVS</name>
<organism evidence="1 2">
    <name type="scientific">Strongyloides venezuelensis</name>
    <name type="common">Threadworm</name>
    <dbReference type="NCBI Taxonomy" id="75913"/>
    <lineage>
        <taxon>Eukaryota</taxon>
        <taxon>Metazoa</taxon>
        <taxon>Ecdysozoa</taxon>
        <taxon>Nematoda</taxon>
        <taxon>Chromadorea</taxon>
        <taxon>Rhabditida</taxon>
        <taxon>Tylenchina</taxon>
        <taxon>Panagrolaimomorpha</taxon>
        <taxon>Strongyloidoidea</taxon>
        <taxon>Strongyloididae</taxon>
        <taxon>Strongyloides</taxon>
    </lineage>
</organism>
<evidence type="ECO:0000313" key="2">
    <source>
        <dbReference type="WBParaSite" id="SVE_1286600.1"/>
    </source>
</evidence>
<reference evidence="1" key="1">
    <citation type="submission" date="2014-07" db="EMBL/GenBank/DDBJ databases">
        <authorList>
            <person name="Martin A.A"/>
            <person name="De Silva N."/>
        </authorList>
    </citation>
    <scope>NUCLEOTIDE SEQUENCE</scope>
</reference>
<protein>
    <submittedName>
        <fullName evidence="2">Integrase_H2C2 domain-containing protein</fullName>
    </submittedName>
</protein>
<accession>A0A0K0FRW3</accession>
<dbReference type="WBParaSite" id="SVE_1286600.1">
    <property type="protein sequence ID" value="SVE_1286600.1"/>
    <property type="gene ID" value="SVE_1286600"/>
</dbReference>
<dbReference type="Proteomes" id="UP000035680">
    <property type="component" value="Unassembled WGS sequence"/>
</dbReference>
<proteinExistence type="predicted"/>